<keyword evidence="4" id="KW-0964">Secreted</keyword>
<dbReference type="Proteomes" id="UP000335636">
    <property type="component" value="Unassembled WGS sequence"/>
</dbReference>
<dbReference type="EC" id="4.6.1.18" evidence="3"/>
<proteinExistence type="inferred from homology"/>
<feature type="chain" id="PRO_5033906412" description="pancreatic ribonuclease" evidence="12">
    <location>
        <begin position="29"/>
        <end position="157"/>
    </location>
</feature>
<dbReference type="PANTHER" id="PTHR11437">
    <property type="entry name" value="RIBONUCLEASE"/>
    <property type="match status" value="1"/>
</dbReference>
<reference evidence="15 16" key="1">
    <citation type="submission" date="2019-04" db="EMBL/GenBank/DDBJ databases">
        <authorList>
            <person name="Alioto T."/>
            <person name="Alioto T."/>
        </authorList>
    </citation>
    <scope>NUCLEOTIDE SEQUENCE [LARGE SCALE GENOMIC DNA]</scope>
</reference>
<dbReference type="InterPro" id="IPR023412">
    <property type="entry name" value="RNaseA_domain"/>
</dbReference>
<dbReference type="PROSITE" id="PS00127">
    <property type="entry name" value="RNASE_PANCREATIC"/>
    <property type="match status" value="1"/>
</dbReference>
<evidence type="ECO:0000259" key="13">
    <source>
        <dbReference type="SMART" id="SM00092"/>
    </source>
</evidence>
<dbReference type="GO" id="GO:0004522">
    <property type="term" value="F:ribonuclease A activity"/>
    <property type="evidence" value="ECO:0007669"/>
    <property type="project" value="UniProtKB-EC"/>
</dbReference>
<evidence type="ECO:0000256" key="3">
    <source>
        <dbReference type="ARBA" id="ARBA00012569"/>
    </source>
</evidence>
<evidence type="ECO:0000256" key="6">
    <source>
        <dbReference type="ARBA" id="ARBA00022759"/>
    </source>
</evidence>
<evidence type="ECO:0000313" key="15">
    <source>
        <dbReference type="EMBL" id="VTJ72112.1"/>
    </source>
</evidence>
<comment type="catalytic activity">
    <reaction evidence="10">
        <text>an [RNA] containing uridine + H2O = an [RNA]-3'-uridine-3'-phosphate + a 5'-hydroxy-ribonucleotide-3'-[RNA].</text>
        <dbReference type="EC" id="4.6.1.18"/>
    </reaction>
</comment>
<keyword evidence="6 12" id="KW-0255">Endonuclease</keyword>
<evidence type="ECO:0000256" key="9">
    <source>
        <dbReference type="ARBA" id="ARBA00023239"/>
    </source>
</evidence>
<evidence type="ECO:0000256" key="8">
    <source>
        <dbReference type="ARBA" id="ARBA00023157"/>
    </source>
</evidence>
<dbReference type="PRINTS" id="PR00794">
    <property type="entry name" value="RIBONUCLEASE"/>
</dbReference>
<dbReference type="Proteomes" id="UP000662637">
    <property type="component" value="Unassembled WGS sequence"/>
</dbReference>
<evidence type="ECO:0000256" key="1">
    <source>
        <dbReference type="ARBA" id="ARBA00004613"/>
    </source>
</evidence>
<evidence type="ECO:0000256" key="2">
    <source>
        <dbReference type="ARBA" id="ARBA00005600"/>
    </source>
</evidence>
<accession>A0A5E4BTZ5</accession>
<dbReference type="GO" id="GO:0005576">
    <property type="term" value="C:extracellular region"/>
    <property type="evidence" value="ECO:0007669"/>
    <property type="project" value="UniProtKB-SubCell"/>
</dbReference>
<reference evidence="14" key="2">
    <citation type="submission" date="2020-08" db="EMBL/GenBank/DDBJ databases">
        <authorList>
            <person name="Shumante A."/>
            <person name="Zimin A.V."/>
            <person name="Puiu D."/>
            <person name="Salzberg S.L."/>
        </authorList>
    </citation>
    <scope>NUCLEOTIDE SEQUENCE</scope>
    <source>
        <strain evidence="14">WC2-LM</strain>
        <tissue evidence="14">Liver</tissue>
    </source>
</reference>
<dbReference type="EMBL" id="WJEC01000872">
    <property type="protein sequence ID" value="KAF7480628.1"/>
    <property type="molecule type" value="Genomic_DNA"/>
</dbReference>
<dbReference type="EMBL" id="CABDUW010000606">
    <property type="protein sequence ID" value="VTJ72112.1"/>
    <property type="molecule type" value="Genomic_DNA"/>
</dbReference>
<gene>
    <name evidence="14" type="ORF">GHT09_008155</name>
    <name evidence="15" type="ORF">MONAX_5E026897</name>
</gene>
<keyword evidence="5 12" id="KW-0540">Nuclease</keyword>
<dbReference type="SMART" id="SM00092">
    <property type="entry name" value="RNAse_Pc"/>
    <property type="match status" value="1"/>
</dbReference>
<keyword evidence="9" id="KW-0456">Lyase</keyword>
<feature type="domain" description="Ribonuclease A-domain" evidence="13">
    <location>
        <begin position="29"/>
        <end position="153"/>
    </location>
</feature>
<evidence type="ECO:0000256" key="7">
    <source>
        <dbReference type="ARBA" id="ARBA00022801"/>
    </source>
</evidence>
<comment type="catalytic activity">
    <reaction evidence="11">
        <text>an [RNA] containing cytidine + H2O = an [RNA]-3'-cytidine-3'-phosphate + a 5'-hydroxy-ribonucleotide-3'-[RNA].</text>
        <dbReference type="EC" id="4.6.1.18"/>
    </reaction>
</comment>
<dbReference type="GO" id="GO:0003676">
    <property type="term" value="F:nucleic acid binding"/>
    <property type="evidence" value="ECO:0007669"/>
    <property type="project" value="InterPro"/>
</dbReference>
<evidence type="ECO:0000256" key="4">
    <source>
        <dbReference type="ARBA" id="ARBA00022525"/>
    </source>
</evidence>
<keyword evidence="12" id="KW-0732">Signal</keyword>
<dbReference type="GO" id="GO:0016787">
    <property type="term" value="F:hydrolase activity"/>
    <property type="evidence" value="ECO:0007669"/>
    <property type="project" value="UniProtKB-KW"/>
</dbReference>
<keyword evidence="8" id="KW-1015">Disulfide bond</keyword>
<evidence type="ECO:0000256" key="5">
    <source>
        <dbReference type="ARBA" id="ARBA00022722"/>
    </source>
</evidence>
<organism evidence="15 16">
    <name type="scientific">Marmota monax</name>
    <name type="common">Woodchuck</name>
    <dbReference type="NCBI Taxonomy" id="9995"/>
    <lineage>
        <taxon>Eukaryota</taxon>
        <taxon>Metazoa</taxon>
        <taxon>Chordata</taxon>
        <taxon>Craniata</taxon>
        <taxon>Vertebrata</taxon>
        <taxon>Euteleostomi</taxon>
        <taxon>Mammalia</taxon>
        <taxon>Eutheria</taxon>
        <taxon>Euarchontoglires</taxon>
        <taxon>Glires</taxon>
        <taxon>Rodentia</taxon>
        <taxon>Sciuromorpha</taxon>
        <taxon>Sciuridae</taxon>
        <taxon>Xerinae</taxon>
        <taxon>Marmotini</taxon>
        <taxon>Marmota</taxon>
    </lineage>
</organism>
<comment type="subcellular location">
    <subcellularLocation>
        <location evidence="1">Secreted</location>
    </subcellularLocation>
</comment>
<evidence type="ECO:0000313" key="16">
    <source>
        <dbReference type="Proteomes" id="UP000335636"/>
    </source>
</evidence>
<dbReference type="SUPFAM" id="SSF54076">
    <property type="entry name" value="RNase A-like"/>
    <property type="match status" value="1"/>
</dbReference>
<evidence type="ECO:0000256" key="11">
    <source>
        <dbReference type="ARBA" id="ARBA00034055"/>
    </source>
</evidence>
<protein>
    <recommendedName>
        <fullName evidence="3">pancreatic ribonuclease</fullName>
        <ecNumber evidence="3">4.6.1.18</ecNumber>
    </recommendedName>
</protein>
<dbReference type="InterPro" id="IPR001427">
    <property type="entry name" value="RNaseA"/>
</dbReference>
<dbReference type="Pfam" id="PF00074">
    <property type="entry name" value="RnaseA"/>
    <property type="match status" value="1"/>
</dbReference>
<dbReference type="Gene3D" id="3.10.130.10">
    <property type="entry name" value="Ribonuclease A-like domain"/>
    <property type="match status" value="1"/>
</dbReference>
<dbReference type="AlphaFoldDB" id="A0A5E4BTZ5"/>
<sequence length="157" mass="17578">MALEKSLILFPMLVLVLLVLGWIPPTLGKESAAKKFQRQHMDSSGGSFSPSPTYCNEMMRRRNMTKGHCKPVNTFVHESLEDVQAVCTQENVTCKNGQTNCFQSRSNMHITDCRLTRGSKYPDCSYKTSQKERQIIVACEGNPYVPVHFDASVEGSA</sequence>
<keyword evidence="16" id="KW-1185">Reference proteome</keyword>
<dbReference type="InterPro" id="IPR036816">
    <property type="entry name" value="RNaseA-like_dom_sf"/>
</dbReference>
<name>A0A5E4BTZ5_MARMO</name>
<dbReference type="GO" id="GO:0050830">
    <property type="term" value="P:defense response to Gram-positive bacterium"/>
    <property type="evidence" value="ECO:0007669"/>
    <property type="project" value="TreeGrafter"/>
</dbReference>
<dbReference type="CDD" id="cd06265">
    <property type="entry name" value="RNase_A_canonical"/>
    <property type="match status" value="1"/>
</dbReference>
<dbReference type="InterPro" id="IPR023411">
    <property type="entry name" value="RNaseA_AS"/>
</dbReference>
<comment type="similarity">
    <text evidence="2 12">Belongs to the pancreatic ribonuclease family.</text>
</comment>
<evidence type="ECO:0000256" key="10">
    <source>
        <dbReference type="ARBA" id="ARBA00034016"/>
    </source>
</evidence>
<evidence type="ECO:0000313" key="14">
    <source>
        <dbReference type="EMBL" id="KAF7480628.1"/>
    </source>
</evidence>
<dbReference type="PANTHER" id="PTHR11437:SF24">
    <property type="entry name" value="RIBONUCLEASE PANCREATIC"/>
    <property type="match status" value="1"/>
</dbReference>
<keyword evidence="7 12" id="KW-0378">Hydrolase</keyword>
<dbReference type="FunFam" id="3.10.130.10:FF:000001">
    <property type="entry name" value="Ribonuclease pancreatic"/>
    <property type="match status" value="1"/>
</dbReference>
<feature type="signal peptide" evidence="12">
    <location>
        <begin position="1"/>
        <end position="28"/>
    </location>
</feature>
<evidence type="ECO:0000256" key="12">
    <source>
        <dbReference type="RuleBase" id="RU000651"/>
    </source>
</evidence>